<dbReference type="GO" id="GO:0031902">
    <property type="term" value="C:late endosome membrane"/>
    <property type="evidence" value="ECO:0007669"/>
    <property type="project" value="TreeGrafter"/>
</dbReference>
<keyword evidence="6 10" id="KW-1133">Transmembrane helix</keyword>
<dbReference type="InterPro" id="IPR038407">
    <property type="entry name" value="v-SNARE_N_sf"/>
</dbReference>
<evidence type="ECO:0000259" key="11">
    <source>
        <dbReference type="Pfam" id="PF05008"/>
    </source>
</evidence>
<accession>F0W143</accession>
<evidence type="ECO:0000256" key="5">
    <source>
        <dbReference type="ARBA" id="ARBA00022927"/>
    </source>
</evidence>
<dbReference type="GO" id="GO:0005789">
    <property type="term" value="C:endoplasmic reticulum membrane"/>
    <property type="evidence" value="ECO:0007669"/>
    <property type="project" value="TreeGrafter"/>
</dbReference>
<organism evidence="12">
    <name type="scientific">Albugo laibachii Nc14</name>
    <dbReference type="NCBI Taxonomy" id="890382"/>
    <lineage>
        <taxon>Eukaryota</taxon>
        <taxon>Sar</taxon>
        <taxon>Stramenopiles</taxon>
        <taxon>Oomycota</taxon>
        <taxon>Peronosporomycetes</taxon>
        <taxon>Albuginales</taxon>
        <taxon>Albuginaceae</taxon>
        <taxon>Albugo</taxon>
    </lineage>
</organism>
<keyword evidence="8 10" id="KW-0472">Membrane</keyword>
<dbReference type="CDD" id="cd15862">
    <property type="entry name" value="SNARE_Vti1"/>
    <property type="match status" value="1"/>
</dbReference>
<evidence type="ECO:0000313" key="12">
    <source>
        <dbReference type="EMBL" id="CCA14767.1"/>
    </source>
</evidence>
<evidence type="ECO:0000256" key="10">
    <source>
        <dbReference type="SAM" id="Phobius"/>
    </source>
</evidence>
<gene>
    <name evidence="12" type="primary">AlNc14C6G822</name>
    <name evidence="12" type="ORF">ALNC14_009100</name>
</gene>
<evidence type="ECO:0000256" key="6">
    <source>
        <dbReference type="ARBA" id="ARBA00022989"/>
    </source>
</evidence>
<comment type="similarity">
    <text evidence="2">Belongs to the VTI1 family.</text>
</comment>
<dbReference type="Pfam" id="PF05008">
    <property type="entry name" value="V-SNARE"/>
    <property type="match status" value="1"/>
</dbReference>
<comment type="subcellular location">
    <subcellularLocation>
        <location evidence="1">Membrane</location>
        <topology evidence="1">Single-pass type IV membrane protein</topology>
    </subcellularLocation>
</comment>
<name>F0W143_9STRA</name>
<dbReference type="GO" id="GO:0000149">
    <property type="term" value="F:SNARE binding"/>
    <property type="evidence" value="ECO:0007669"/>
    <property type="project" value="TreeGrafter"/>
</dbReference>
<keyword evidence="3" id="KW-0813">Transport</keyword>
<dbReference type="GO" id="GO:0005484">
    <property type="term" value="F:SNAP receptor activity"/>
    <property type="evidence" value="ECO:0007669"/>
    <property type="project" value="TreeGrafter"/>
</dbReference>
<dbReference type="GO" id="GO:0005794">
    <property type="term" value="C:Golgi apparatus"/>
    <property type="evidence" value="ECO:0007669"/>
    <property type="project" value="TreeGrafter"/>
</dbReference>
<evidence type="ECO:0000256" key="8">
    <source>
        <dbReference type="ARBA" id="ARBA00023136"/>
    </source>
</evidence>
<dbReference type="PANTHER" id="PTHR21230:SF84">
    <property type="entry name" value="VESICLE TRANSPORT V-SNARE N-TERMINAL DOMAIN-CONTAINING PROTEIN"/>
    <property type="match status" value="1"/>
</dbReference>
<feature type="domain" description="Vesicle transport v-SNARE N-terminal" evidence="11">
    <location>
        <begin position="1"/>
        <end position="98"/>
    </location>
</feature>
<keyword evidence="5" id="KW-0653">Protein transport</keyword>
<evidence type="ECO:0000256" key="7">
    <source>
        <dbReference type="ARBA" id="ARBA00023054"/>
    </source>
</evidence>
<reference evidence="12" key="2">
    <citation type="submission" date="2011-02" db="EMBL/GenBank/DDBJ databases">
        <authorList>
            <person name="MacLean D."/>
        </authorList>
    </citation>
    <scope>NUCLEOTIDE SEQUENCE</scope>
</reference>
<dbReference type="AlphaFoldDB" id="F0W143"/>
<sequence length="221" mass="25009">MTSIFDGYDEEYRALASDISKKISDVATYEQELVGTVIAKKKSSLMHIGDLLKQGNQLIQQMELEARSLDAATRRELSKKVEQYRKSLGSLNDDFKRIREREERDGVFRDRSDPNEDQRNRMELATEKMRGSTDTLDAARRTIAETEDVALSITGELARNRDKIHSAHTKVKSVNNMARQGASIVGRMSARDRRQKSALMIAAGLIGIAIVVVIYFGIFRR</sequence>
<keyword evidence="4 10" id="KW-0812">Transmembrane</keyword>
<dbReference type="GO" id="GO:0006906">
    <property type="term" value="P:vesicle fusion"/>
    <property type="evidence" value="ECO:0007669"/>
    <property type="project" value="TreeGrafter"/>
</dbReference>
<dbReference type="Gene3D" id="1.20.58.400">
    <property type="entry name" value="t-snare proteins"/>
    <property type="match status" value="1"/>
</dbReference>
<evidence type="ECO:0000256" key="4">
    <source>
        <dbReference type="ARBA" id="ARBA00022692"/>
    </source>
</evidence>
<dbReference type="InterPro" id="IPR007705">
    <property type="entry name" value="Vesicle_trsprt_v-SNARE_N"/>
</dbReference>
<dbReference type="HOGENOM" id="CLU_075474_4_0_1"/>
<feature type="coiled-coil region" evidence="9">
    <location>
        <begin position="52"/>
        <end position="101"/>
    </location>
</feature>
<feature type="transmembrane region" description="Helical" evidence="10">
    <location>
        <begin position="197"/>
        <end position="218"/>
    </location>
</feature>
<keyword evidence="7 9" id="KW-0175">Coiled coil</keyword>
<reference evidence="12" key="1">
    <citation type="journal article" date="2011" name="PLoS Biol.">
        <title>Gene gain and loss during evolution of obligate parasitism in the white rust pathogen of Arabidopsis thaliana.</title>
        <authorList>
            <person name="Kemen E."/>
            <person name="Gardiner A."/>
            <person name="Schultz-Larsen T."/>
            <person name="Kemen A.C."/>
            <person name="Balmuth A.L."/>
            <person name="Robert-Seilaniantz A."/>
            <person name="Bailey K."/>
            <person name="Holub E."/>
            <person name="Studholme D.J."/>
            <person name="Maclean D."/>
            <person name="Jones J.D."/>
        </authorList>
    </citation>
    <scope>NUCLEOTIDE SEQUENCE</scope>
</reference>
<evidence type="ECO:0000256" key="3">
    <source>
        <dbReference type="ARBA" id="ARBA00022448"/>
    </source>
</evidence>
<proteinExistence type="inferred from homology"/>
<dbReference type="GO" id="GO:0006886">
    <property type="term" value="P:intracellular protein transport"/>
    <property type="evidence" value="ECO:0007669"/>
    <property type="project" value="InterPro"/>
</dbReference>
<dbReference type="Gene3D" id="1.20.5.110">
    <property type="match status" value="1"/>
</dbReference>
<dbReference type="GO" id="GO:0012507">
    <property type="term" value="C:ER to Golgi transport vesicle membrane"/>
    <property type="evidence" value="ECO:0007669"/>
    <property type="project" value="TreeGrafter"/>
</dbReference>
<evidence type="ECO:0000256" key="1">
    <source>
        <dbReference type="ARBA" id="ARBA00004211"/>
    </source>
</evidence>
<dbReference type="GO" id="GO:0031201">
    <property type="term" value="C:SNARE complex"/>
    <property type="evidence" value="ECO:0007669"/>
    <property type="project" value="TreeGrafter"/>
</dbReference>
<dbReference type="PANTHER" id="PTHR21230">
    <property type="entry name" value="VESICLE TRANSPORT V-SNARE PROTEIN VTI1-RELATED"/>
    <property type="match status" value="1"/>
</dbReference>
<protein>
    <submittedName>
        <fullName evidence="12">Uncharacterized protein AlNc14C6G822</fullName>
    </submittedName>
</protein>
<evidence type="ECO:0000256" key="9">
    <source>
        <dbReference type="SAM" id="Coils"/>
    </source>
</evidence>
<dbReference type="EMBL" id="FR824051">
    <property type="protein sequence ID" value="CCA14767.1"/>
    <property type="molecule type" value="Genomic_DNA"/>
</dbReference>
<evidence type="ECO:0000256" key="2">
    <source>
        <dbReference type="ARBA" id="ARBA00006108"/>
    </source>
</evidence>
<dbReference type="SUPFAM" id="SSF58038">
    <property type="entry name" value="SNARE fusion complex"/>
    <property type="match status" value="1"/>
</dbReference>
<dbReference type="SUPFAM" id="SSF47661">
    <property type="entry name" value="t-snare proteins"/>
    <property type="match status" value="1"/>
</dbReference>
<dbReference type="InterPro" id="IPR010989">
    <property type="entry name" value="SNARE"/>
</dbReference>